<keyword evidence="3" id="KW-1185">Reference proteome</keyword>
<feature type="compositionally biased region" description="Polar residues" evidence="1">
    <location>
        <begin position="150"/>
        <end position="160"/>
    </location>
</feature>
<feature type="region of interest" description="Disordered" evidence="1">
    <location>
        <begin position="219"/>
        <end position="248"/>
    </location>
</feature>
<evidence type="ECO:0000313" key="2">
    <source>
        <dbReference type="EMBL" id="TRX94850.1"/>
    </source>
</evidence>
<gene>
    <name evidence="2" type="ORF">FHL15_004311</name>
</gene>
<dbReference type="EMBL" id="VFLP01000019">
    <property type="protein sequence ID" value="TRX94850.1"/>
    <property type="molecule type" value="Genomic_DNA"/>
</dbReference>
<accession>A0A553I3S7</accession>
<name>A0A553I3S7_9PEZI</name>
<feature type="compositionally biased region" description="Low complexity" evidence="1">
    <location>
        <begin position="220"/>
        <end position="232"/>
    </location>
</feature>
<evidence type="ECO:0000256" key="1">
    <source>
        <dbReference type="SAM" id="MobiDB-lite"/>
    </source>
</evidence>
<feature type="region of interest" description="Disordered" evidence="1">
    <location>
        <begin position="1"/>
        <end position="42"/>
    </location>
</feature>
<sequence>MAIPLLIQQTPARRPVKSPRRELRTPTAALKRCPRSPGNIDRQLGFLNPWDGTNSPTTPSHLFSFSNEPVFGPRSPVPTGSFSPGLFSPISVKKEESSSPRAISLSSRNTSAGSLKRKSEDDGDGYDNKPGPFPRIQRLLPCHEPHGRSHTNSPLWTPRTTPEPCDGSVYLKRSSLYLAHDPITDGLNHFRIKQNKEPLPPIGALCNIPVFPNHAMQWMPLQQPPGELSQQSSPPPEPRKRRVKPSKTSHCNVKYLVEELDYIRYQRVDYGHKWARVQSSFRAMFPATVFPEPREKQGLQGVCYRQNKFLPHIHNGQLVFMENGHVEAVCVQTREQTEKKHLYTLVYLFPERAMNYPWVSSLDRQRARDLRKCNLLYATSFRFDLLLLQYLTHVSNNSGSVPEGSLASHVEN</sequence>
<reference evidence="3" key="1">
    <citation type="submission" date="2019-06" db="EMBL/GenBank/DDBJ databases">
        <title>Draft genome sequence of the griseofulvin-producing fungus Xylaria cubensis strain G536.</title>
        <authorList>
            <person name="Mead M.E."/>
            <person name="Raja H.A."/>
            <person name="Steenwyk J.L."/>
            <person name="Knowles S.L."/>
            <person name="Oberlies N.H."/>
            <person name="Rokas A."/>
        </authorList>
    </citation>
    <scope>NUCLEOTIDE SEQUENCE [LARGE SCALE GENOMIC DNA]</scope>
    <source>
        <strain evidence="3">G536</strain>
    </source>
</reference>
<proteinExistence type="predicted"/>
<dbReference type="OrthoDB" id="3921745at2759"/>
<comment type="caution">
    <text evidence="2">The sequence shown here is derived from an EMBL/GenBank/DDBJ whole genome shotgun (WGS) entry which is preliminary data.</text>
</comment>
<dbReference type="Proteomes" id="UP000319160">
    <property type="component" value="Unassembled WGS sequence"/>
</dbReference>
<organism evidence="2 3">
    <name type="scientific">Xylaria flabelliformis</name>
    <dbReference type="NCBI Taxonomy" id="2512241"/>
    <lineage>
        <taxon>Eukaryota</taxon>
        <taxon>Fungi</taxon>
        <taxon>Dikarya</taxon>
        <taxon>Ascomycota</taxon>
        <taxon>Pezizomycotina</taxon>
        <taxon>Sordariomycetes</taxon>
        <taxon>Xylariomycetidae</taxon>
        <taxon>Xylariales</taxon>
        <taxon>Xylariaceae</taxon>
        <taxon>Xylaria</taxon>
    </lineage>
</organism>
<dbReference type="AlphaFoldDB" id="A0A553I3S7"/>
<protein>
    <submittedName>
        <fullName evidence="2">Uncharacterized protein</fullName>
    </submittedName>
</protein>
<feature type="region of interest" description="Disordered" evidence="1">
    <location>
        <begin position="93"/>
        <end position="161"/>
    </location>
</feature>
<evidence type="ECO:0000313" key="3">
    <source>
        <dbReference type="Proteomes" id="UP000319160"/>
    </source>
</evidence>